<evidence type="ECO:0000256" key="1">
    <source>
        <dbReference type="SAM" id="Phobius"/>
    </source>
</evidence>
<gene>
    <name evidence="3" type="ordered locus">ANT_09570</name>
</gene>
<keyword evidence="1" id="KW-0812">Transmembrane</keyword>
<sequence>MKRFTVRQTLLFLVGGLLVLSLVLSAGLTGLELSPGLIYGNQRWQTAEDFTGSLPDATSLLGFFQVVLGLALALFPFYFVYMLLHPQRRKKLLRYLAIFAVMLFLFERLRQAMNNLNPENFGFQGGEFGTGEEVLPMPPLADFVANPPTWLINGVAVFTVILIALALFGMIWWFVMRRERQPHPLSQVGFEASQALASLQAGADLRETIIECYRRMVRAVAESRGVQRGNAVTPHEFIQTLVQHGLPERPVRRLTELFEDARYGHLSSTPRQQMEATGCLEEIVAACQSMETTL</sequence>
<keyword evidence="4" id="KW-1185">Reference proteome</keyword>
<dbReference type="OrthoDB" id="166899at2"/>
<dbReference type="InterPro" id="IPR025403">
    <property type="entry name" value="TgpA-like_C"/>
</dbReference>
<dbReference type="RefSeq" id="WP_013559382.1">
    <property type="nucleotide sequence ID" value="NC_014960.1"/>
</dbReference>
<dbReference type="KEGG" id="atm:ANT_09570"/>
<evidence type="ECO:0000313" key="4">
    <source>
        <dbReference type="Proteomes" id="UP000008922"/>
    </source>
</evidence>
<reference evidence="3 4" key="1">
    <citation type="submission" date="2010-12" db="EMBL/GenBank/DDBJ databases">
        <title>Whole genome sequence of Anaerolinea thermophila UNI-1.</title>
        <authorList>
            <person name="Narita-Yamada S."/>
            <person name="Kishi E."/>
            <person name="Watanabe Y."/>
            <person name="Takasaki K."/>
            <person name="Ankai A."/>
            <person name="Oguchi A."/>
            <person name="Fukui S."/>
            <person name="Takahashi M."/>
            <person name="Yashiro I."/>
            <person name="Hosoyama A."/>
            <person name="Sekiguchi Y."/>
            <person name="Hanada S."/>
            <person name="Fujita N."/>
        </authorList>
    </citation>
    <scope>NUCLEOTIDE SEQUENCE [LARGE SCALE GENOMIC DNA]</scope>
    <source>
        <strain evidence="4">DSM 14523 / JCM 11388 / NBRC 100420 / UNI-1</strain>
    </source>
</reference>
<dbReference type="HOGENOM" id="CLU_078700_0_0_0"/>
<dbReference type="EMBL" id="AP012029">
    <property type="protein sequence ID" value="BAJ62991.1"/>
    <property type="molecule type" value="Genomic_DNA"/>
</dbReference>
<feature type="transmembrane region" description="Helical" evidence="1">
    <location>
        <begin position="150"/>
        <end position="175"/>
    </location>
</feature>
<dbReference type="Pfam" id="PF13559">
    <property type="entry name" value="DUF4129"/>
    <property type="match status" value="1"/>
</dbReference>
<organism evidence="3 4">
    <name type="scientific">Anaerolinea thermophila (strain DSM 14523 / JCM 11388 / NBRC 100420 / UNI-1)</name>
    <dbReference type="NCBI Taxonomy" id="926569"/>
    <lineage>
        <taxon>Bacteria</taxon>
        <taxon>Bacillati</taxon>
        <taxon>Chloroflexota</taxon>
        <taxon>Anaerolineae</taxon>
        <taxon>Anaerolineales</taxon>
        <taxon>Anaerolineaceae</taxon>
        <taxon>Anaerolinea</taxon>
    </lineage>
</organism>
<feature type="transmembrane region" description="Helical" evidence="1">
    <location>
        <begin position="60"/>
        <end position="80"/>
    </location>
</feature>
<evidence type="ECO:0000259" key="2">
    <source>
        <dbReference type="Pfam" id="PF13559"/>
    </source>
</evidence>
<dbReference type="STRING" id="926569.ANT_09570"/>
<dbReference type="AlphaFoldDB" id="E8N3H7"/>
<feature type="domain" description="Protein-glutamine gamma-glutamyltransferase-like C-terminal" evidence="2">
    <location>
        <begin position="212"/>
        <end position="277"/>
    </location>
</feature>
<feature type="transmembrane region" description="Helical" evidence="1">
    <location>
        <begin position="92"/>
        <end position="109"/>
    </location>
</feature>
<name>E8N3H7_ANATU</name>
<keyword evidence="1" id="KW-1133">Transmembrane helix</keyword>
<keyword evidence="1" id="KW-0472">Membrane</keyword>
<evidence type="ECO:0000313" key="3">
    <source>
        <dbReference type="EMBL" id="BAJ62991.1"/>
    </source>
</evidence>
<protein>
    <submittedName>
        <fullName evidence="3">Hypothetical membrane protein</fullName>
    </submittedName>
</protein>
<proteinExistence type="predicted"/>
<dbReference type="eggNOG" id="ENOG50336PT">
    <property type="taxonomic scope" value="Bacteria"/>
</dbReference>
<dbReference type="InParanoid" id="E8N3H7"/>
<dbReference type="Proteomes" id="UP000008922">
    <property type="component" value="Chromosome"/>
</dbReference>
<accession>E8N3H7</accession>